<sequence length="137" mass="15531">MNQNQPGREGEMLCLCSRTTRPSKSTSRKSLEPQTARPTRSSCTWMTWNRVVANVGPRSVPPRTVPCDACWRGRVGEVVASCPACRRRRPDGLRMPPRSQQPAPTREDLPTRKRKTMMMMTKEKTRKAPGRNGRRGP</sequence>
<feature type="region of interest" description="Disordered" evidence="1">
    <location>
        <begin position="17"/>
        <end position="41"/>
    </location>
</feature>
<proteinExistence type="predicted"/>
<evidence type="ECO:0000256" key="1">
    <source>
        <dbReference type="SAM" id="MobiDB-lite"/>
    </source>
</evidence>
<dbReference type="EMBL" id="HF583532">
    <property type="protein sequence ID" value="CCQ43029.1"/>
    <property type="molecule type" value="Genomic_DNA"/>
</dbReference>
<feature type="region of interest" description="Disordered" evidence="1">
    <location>
        <begin position="87"/>
        <end position="137"/>
    </location>
</feature>
<accession>L8E7C4</accession>
<evidence type="ECO:0000313" key="2">
    <source>
        <dbReference type="EMBL" id="CCQ43029.1"/>
    </source>
</evidence>
<dbReference type="AlphaFoldDB" id="L8E7C4"/>
<name>L8E7C4_HUMAN</name>
<reference evidence="2" key="1">
    <citation type="journal article" date="2013" name="PLoS ONE">
        <title>Direct detection of alternative open reading frames translation products in human significantly expands the proteome.</title>
        <authorList>
            <person name="Vanderperre B."/>
            <person name="Lucier J.-F."/>
            <person name="Motard J."/>
            <person name="Tremblay G."/>
            <person name="Vanderperre S."/>
            <person name="Wisztorski M."/>
            <person name="Salzet M."/>
            <person name="Boisvert F.-M."/>
            <person name="Roucou X."/>
        </authorList>
    </citation>
    <scope>NUCLEOTIDE SEQUENCE</scope>
</reference>
<gene>
    <name evidence="2" type="primary">FAM171A1</name>
</gene>
<dbReference type="OrthoDB" id="8762914at2759"/>
<dbReference type="ChiTaRS" id="FAM171A1">
    <property type="organism name" value="human"/>
</dbReference>
<feature type="compositionally biased region" description="Basic residues" evidence="1">
    <location>
        <begin position="124"/>
        <end position="137"/>
    </location>
</feature>
<organism evidence="2">
    <name type="scientific">Homo sapiens</name>
    <name type="common">Human</name>
    <dbReference type="NCBI Taxonomy" id="9606"/>
    <lineage>
        <taxon>Eukaryota</taxon>
        <taxon>Metazoa</taxon>
        <taxon>Chordata</taxon>
        <taxon>Craniata</taxon>
        <taxon>Vertebrata</taxon>
        <taxon>Euteleostomi</taxon>
        <taxon>Mammalia</taxon>
        <taxon>Eutheria</taxon>
        <taxon>Euarchontoglires</taxon>
        <taxon>Primates</taxon>
        <taxon>Haplorrhini</taxon>
        <taxon>Catarrhini</taxon>
        <taxon>Hominidae</taxon>
        <taxon>Homo</taxon>
    </lineage>
</organism>
<protein>
    <submittedName>
        <fullName evidence="2">Alternative protein FAM171A1</fullName>
    </submittedName>
</protein>
<feature type="compositionally biased region" description="Polar residues" evidence="1">
    <location>
        <begin position="32"/>
        <end position="41"/>
    </location>
</feature>